<sequence length="76" mass="8532">MKVIDCLGDMCPIPLLMLEKEIPNIKKGGTVMLITDHSCSLTSIKDFCRMHHFSFHDNEAIIGVWEITISNILSSV</sequence>
<dbReference type="RefSeq" id="WP_094380332.1">
    <property type="nucleotide sequence ID" value="NZ_NOKA02000036.1"/>
</dbReference>
<organism evidence="2 3">
    <name type="scientific">Lachnotalea glycerini</name>
    <dbReference type="NCBI Taxonomy" id="1763509"/>
    <lineage>
        <taxon>Bacteria</taxon>
        <taxon>Bacillati</taxon>
        <taxon>Bacillota</taxon>
        <taxon>Clostridia</taxon>
        <taxon>Lachnospirales</taxon>
        <taxon>Lachnospiraceae</taxon>
        <taxon>Lachnotalea</taxon>
    </lineage>
</organism>
<dbReference type="OrthoDB" id="9800872at2"/>
<dbReference type="Proteomes" id="UP000216411">
    <property type="component" value="Unassembled WGS sequence"/>
</dbReference>
<dbReference type="AlphaFoldDB" id="A0A371JCI3"/>
<accession>A0A371JCI3</accession>
<proteinExistence type="predicted"/>
<dbReference type="EMBL" id="NOKA02000036">
    <property type="protein sequence ID" value="RDY30469.1"/>
    <property type="molecule type" value="Genomic_DNA"/>
</dbReference>
<dbReference type="SUPFAM" id="SSF64307">
    <property type="entry name" value="SirA-like"/>
    <property type="match status" value="1"/>
</dbReference>
<reference evidence="2 3" key="1">
    <citation type="journal article" date="2017" name="Genome Announc.">
        <title>Draft Genome Sequence of a Sporulating and Motile Strain of Lachnotalea glycerini Isolated from Water in Quebec City, Canada.</title>
        <authorList>
            <person name="Maheux A.F."/>
            <person name="Boudreau D.K."/>
            <person name="Berube E."/>
            <person name="Boissinot M."/>
            <person name="Raymond F."/>
            <person name="Brodeur S."/>
            <person name="Corbeil J."/>
            <person name="Isabel S."/>
            <person name="Omar R.F."/>
            <person name="Bergeron M.G."/>
        </authorList>
    </citation>
    <scope>NUCLEOTIDE SEQUENCE [LARGE SCALE GENOMIC DNA]</scope>
    <source>
        <strain evidence="2 3">CCRI-19302</strain>
    </source>
</reference>
<dbReference type="InterPro" id="IPR001455">
    <property type="entry name" value="TusA-like"/>
</dbReference>
<evidence type="ECO:0000259" key="1">
    <source>
        <dbReference type="PROSITE" id="PS01148"/>
    </source>
</evidence>
<feature type="domain" description="UPF0033" evidence="1">
    <location>
        <begin position="4"/>
        <end position="28"/>
    </location>
</feature>
<evidence type="ECO:0000313" key="3">
    <source>
        <dbReference type="Proteomes" id="UP000216411"/>
    </source>
</evidence>
<gene>
    <name evidence="2" type="ORF">CG710_014460</name>
</gene>
<dbReference type="InterPro" id="IPR036868">
    <property type="entry name" value="TusA-like_sf"/>
</dbReference>
<evidence type="ECO:0000313" key="2">
    <source>
        <dbReference type="EMBL" id="RDY30469.1"/>
    </source>
</evidence>
<keyword evidence="3" id="KW-1185">Reference proteome</keyword>
<dbReference type="PROSITE" id="PS01148">
    <property type="entry name" value="UPF0033"/>
    <property type="match status" value="1"/>
</dbReference>
<dbReference type="Pfam" id="PF01206">
    <property type="entry name" value="TusA"/>
    <property type="match status" value="1"/>
</dbReference>
<comment type="caution">
    <text evidence="2">The sequence shown here is derived from an EMBL/GenBank/DDBJ whole genome shotgun (WGS) entry which is preliminary data.</text>
</comment>
<dbReference type="CDD" id="cd00291">
    <property type="entry name" value="SirA_YedF_YeeD"/>
    <property type="match status" value="1"/>
</dbReference>
<keyword evidence="2" id="KW-0808">Transferase</keyword>
<protein>
    <submittedName>
        <fullName evidence="2">Sulfurtransferase TusA family protein</fullName>
    </submittedName>
</protein>
<name>A0A371JCI3_9FIRM</name>
<dbReference type="GO" id="GO:0016740">
    <property type="term" value="F:transferase activity"/>
    <property type="evidence" value="ECO:0007669"/>
    <property type="project" value="UniProtKB-KW"/>
</dbReference>
<dbReference type="Gene3D" id="3.30.110.40">
    <property type="entry name" value="TusA-like domain"/>
    <property type="match status" value="1"/>
</dbReference>